<feature type="transmembrane region" description="Helical" evidence="7">
    <location>
        <begin position="487"/>
        <end position="507"/>
    </location>
</feature>
<evidence type="ECO:0000259" key="8">
    <source>
        <dbReference type="PROSITE" id="PS50850"/>
    </source>
</evidence>
<feature type="transmembrane region" description="Helical" evidence="7">
    <location>
        <begin position="460"/>
        <end position="481"/>
    </location>
</feature>
<dbReference type="Gene3D" id="1.20.1720.10">
    <property type="entry name" value="Multidrug resistance protein D"/>
    <property type="match status" value="1"/>
</dbReference>
<dbReference type="PRINTS" id="PR01036">
    <property type="entry name" value="TCRTETB"/>
</dbReference>
<keyword evidence="4 7" id="KW-1133">Transmembrane helix</keyword>
<organism evidence="9">
    <name type="scientific">Bionectria ochroleuca</name>
    <name type="common">Gliocladium roseum</name>
    <dbReference type="NCBI Taxonomy" id="29856"/>
    <lineage>
        <taxon>Eukaryota</taxon>
        <taxon>Fungi</taxon>
        <taxon>Dikarya</taxon>
        <taxon>Ascomycota</taxon>
        <taxon>Pezizomycotina</taxon>
        <taxon>Sordariomycetes</taxon>
        <taxon>Hypocreomycetidae</taxon>
        <taxon>Hypocreales</taxon>
        <taxon>Bionectriaceae</taxon>
        <taxon>Clonostachys</taxon>
    </lineage>
</organism>
<feature type="region of interest" description="Disordered" evidence="6">
    <location>
        <begin position="1"/>
        <end position="38"/>
    </location>
</feature>
<gene>
    <name evidence="9" type="ORF">BN869_000002443_1</name>
</gene>
<evidence type="ECO:0000256" key="7">
    <source>
        <dbReference type="SAM" id="Phobius"/>
    </source>
</evidence>
<proteinExistence type="predicted"/>
<dbReference type="PANTHER" id="PTHR23502:SF51">
    <property type="entry name" value="QUINIDINE RESISTANCE PROTEIN 1-RELATED"/>
    <property type="match status" value="1"/>
</dbReference>
<dbReference type="FunFam" id="1.20.1720.10:FF:000009">
    <property type="entry name" value="MFS multidrug transporter"/>
    <property type="match status" value="1"/>
</dbReference>
<feature type="transmembrane region" description="Helical" evidence="7">
    <location>
        <begin position="420"/>
        <end position="439"/>
    </location>
</feature>
<dbReference type="GO" id="GO:0005886">
    <property type="term" value="C:plasma membrane"/>
    <property type="evidence" value="ECO:0007669"/>
    <property type="project" value="TreeGrafter"/>
</dbReference>
<evidence type="ECO:0000256" key="2">
    <source>
        <dbReference type="ARBA" id="ARBA00022448"/>
    </source>
</evidence>
<accession>A0A0B7JN45</accession>
<protein>
    <recommendedName>
        <fullName evidence="8">Major facilitator superfamily (MFS) profile domain-containing protein</fullName>
    </recommendedName>
</protein>
<keyword evidence="5 7" id="KW-0472">Membrane</keyword>
<dbReference type="PROSITE" id="PS50850">
    <property type="entry name" value="MFS"/>
    <property type="match status" value="1"/>
</dbReference>
<feature type="transmembrane region" description="Helical" evidence="7">
    <location>
        <begin position="95"/>
        <end position="115"/>
    </location>
</feature>
<feature type="region of interest" description="Disordered" evidence="6">
    <location>
        <begin position="264"/>
        <end position="283"/>
    </location>
</feature>
<evidence type="ECO:0000256" key="6">
    <source>
        <dbReference type="SAM" id="MobiDB-lite"/>
    </source>
</evidence>
<evidence type="ECO:0000256" key="5">
    <source>
        <dbReference type="ARBA" id="ARBA00023136"/>
    </source>
</evidence>
<sequence length="536" mass="58030">MTESVAAPTDKQPVLAVEAKRDDGGKSSDDVETAVSQPEEDVQPRFSVYTLWQKRAIVFCAALTAFFSPMTAQIYLPALTSIAEDLQVSSAKVNLTITTYMIFQGVVPMFVGSLADGWGRRPAYIICFVVYIAANIGLALAPSYGAVLGLRCVQSAGSSPTVALCSAVVADVATSAERGSYIAFTVLPIVLAPSLGPVIGGLLTQYLGWRSIFWFCAILAGVTFLLLLTFFPETCRTIVGDGSIPAPVTHRTLWQLFQKSMKKRTEKSDETESGSLPKEPKKPKLKLEMPNFLGSLMMLTEKETCLLVVSSSICLGGFYGISAALPTQLTNDYGLNQTKVGLMFLPIAVSSIITGAIAGRLMQWRYRYYCDKTGIPFDRTRQIDLSNFPIERARLDVGTPLLVVAGLGVISWGWAIQARAHLAVLCFLMVVMGLGMVGYNNTSNTLLVDVQPGRPGTVTAAGNFVRCLLGAGFSAAVIPMIEAIGAGWTFTIFGALYLVFTPFLFLVRARGIKWRAELRIKIEKKKEAEEESSPSS</sequence>
<feature type="domain" description="Major facilitator superfamily (MFS) profile" evidence="8">
    <location>
        <begin position="57"/>
        <end position="512"/>
    </location>
</feature>
<feature type="compositionally biased region" description="Basic and acidic residues" evidence="6">
    <location>
        <begin position="18"/>
        <end position="29"/>
    </location>
</feature>
<dbReference type="AlphaFoldDB" id="A0A0B7JN45"/>
<dbReference type="SUPFAM" id="SSF103473">
    <property type="entry name" value="MFS general substrate transporter"/>
    <property type="match status" value="1"/>
</dbReference>
<comment type="subcellular location">
    <subcellularLocation>
        <location evidence="1">Membrane</location>
        <topology evidence="1">Multi-pass membrane protein</topology>
    </subcellularLocation>
</comment>
<dbReference type="GO" id="GO:0022857">
    <property type="term" value="F:transmembrane transporter activity"/>
    <property type="evidence" value="ECO:0007669"/>
    <property type="project" value="InterPro"/>
</dbReference>
<feature type="transmembrane region" description="Helical" evidence="7">
    <location>
        <begin position="181"/>
        <end position="206"/>
    </location>
</feature>
<feature type="transmembrane region" description="Helical" evidence="7">
    <location>
        <begin position="340"/>
        <end position="359"/>
    </location>
</feature>
<feature type="transmembrane region" description="Helical" evidence="7">
    <location>
        <begin position="395"/>
        <end position="414"/>
    </location>
</feature>
<dbReference type="InterPro" id="IPR036259">
    <property type="entry name" value="MFS_trans_sf"/>
</dbReference>
<feature type="transmembrane region" description="Helical" evidence="7">
    <location>
        <begin position="56"/>
        <end position="75"/>
    </location>
</feature>
<dbReference type="Pfam" id="PF07690">
    <property type="entry name" value="MFS_1"/>
    <property type="match status" value="1"/>
</dbReference>
<keyword evidence="3 7" id="KW-0812">Transmembrane</keyword>
<feature type="transmembrane region" description="Helical" evidence="7">
    <location>
        <begin position="122"/>
        <end position="144"/>
    </location>
</feature>
<dbReference type="Gene3D" id="1.20.1250.20">
    <property type="entry name" value="MFS general substrate transporter like domains"/>
    <property type="match status" value="1"/>
</dbReference>
<name>A0A0B7JN45_BIOOC</name>
<evidence type="ECO:0000256" key="4">
    <source>
        <dbReference type="ARBA" id="ARBA00022989"/>
    </source>
</evidence>
<dbReference type="PANTHER" id="PTHR23502">
    <property type="entry name" value="MAJOR FACILITATOR SUPERFAMILY"/>
    <property type="match status" value="1"/>
</dbReference>
<feature type="transmembrane region" description="Helical" evidence="7">
    <location>
        <begin position="212"/>
        <end position="231"/>
    </location>
</feature>
<feature type="transmembrane region" description="Helical" evidence="7">
    <location>
        <begin position="305"/>
        <end position="325"/>
    </location>
</feature>
<dbReference type="InterPro" id="IPR011701">
    <property type="entry name" value="MFS"/>
</dbReference>
<keyword evidence="2" id="KW-0813">Transport</keyword>
<evidence type="ECO:0000256" key="3">
    <source>
        <dbReference type="ARBA" id="ARBA00022692"/>
    </source>
</evidence>
<dbReference type="EMBL" id="CDPU01000004">
    <property type="protein sequence ID" value="CEO46388.1"/>
    <property type="molecule type" value="Genomic_DNA"/>
</dbReference>
<feature type="transmembrane region" description="Helical" evidence="7">
    <location>
        <begin position="156"/>
        <end position="174"/>
    </location>
</feature>
<dbReference type="InterPro" id="IPR020846">
    <property type="entry name" value="MFS_dom"/>
</dbReference>
<evidence type="ECO:0000313" key="9">
    <source>
        <dbReference type="EMBL" id="CEO46388.1"/>
    </source>
</evidence>
<evidence type="ECO:0000256" key="1">
    <source>
        <dbReference type="ARBA" id="ARBA00004141"/>
    </source>
</evidence>
<reference evidence="9" key="1">
    <citation type="submission" date="2015-01" db="EMBL/GenBank/DDBJ databases">
        <authorList>
            <person name="Durling Mikael"/>
        </authorList>
    </citation>
    <scope>NUCLEOTIDE SEQUENCE</scope>
</reference>